<dbReference type="Proteomes" id="UP000886469">
    <property type="component" value="Unassembled WGS sequence"/>
</dbReference>
<name>A0ABX1TES3_9PROT</name>
<evidence type="ECO:0000313" key="2">
    <source>
        <dbReference type="Proteomes" id="UP000886469"/>
    </source>
</evidence>
<gene>
    <name evidence="1" type="ORF">E4Q08_21110</name>
</gene>
<sequence length="121" mass="13489">MTQNHLSDFIAGLVADSSAAIQAAEQARRAEQDKQHATWKERLTPLDQRLAKLLAVIPESIKAEGLSIDVLRVQLAGRFAQTSRACDVAAALRKLGWTRKRCWRGDESPQGFRATWHPPCK</sequence>
<dbReference type="RefSeq" id="WP_169071832.1">
    <property type="nucleotide sequence ID" value="NZ_JAZKUC010000001.1"/>
</dbReference>
<accession>A0ABX1TES3</accession>
<comment type="caution">
    <text evidence="1">The sequence shown here is derived from an EMBL/GenBank/DDBJ whole genome shotgun (WGS) entry which is preliminary data.</text>
</comment>
<keyword evidence="2" id="KW-1185">Reference proteome</keyword>
<organism evidence="1 2">
    <name type="scientific">Candidatus Accumulibacter contiguus</name>
    <dbReference type="NCBI Taxonomy" id="2954381"/>
    <lineage>
        <taxon>Bacteria</taxon>
        <taxon>Pseudomonadati</taxon>
        <taxon>Pseudomonadota</taxon>
        <taxon>Betaproteobacteria</taxon>
        <taxon>Candidatus Accumulibacter</taxon>
    </lineage>
</organism>
<evidence type="ECO:0008006" key="3">
    <source>
        <dbReference type="Google" id="ProtNLM"/>
    </source>
</evidence>
<proteinExistence type="predicted"/>
<evidence type="ECO:0000313" key="1">
    <source>
        <dbReference type="EMBL" id="NMQ07559.1"/>
    </source>
</evidence>
<protein>
    <recommendedName>
        <fullName evidence="3">Transposase</fullName>
    </recommendedName>
</protein>
<dbReference type="EMBL" id="SPMX01000081">
    <property type="protein sequence ID" value="NMQ07559.1"/>
    <property type="molecule type" value="Genomic_DNA"/>
</dbReference>
<reference evidence="1" key="1">
    <citation type="submission" date="2019-03" db="EMBL/GenBank/DDBJ databases">
        <title>Metabolic reconstructions from genomes of highly enriched 'Candidatus Accumulibacter' and 'Candidatus Competibacter' bioreactor populations.</title>
        <authorList>
            <person name="Annavajhala M.K."/>
            <person name="Welles L."/>
            <person name="Abbas B."/>
            <person name="Sorokin D."/>
            <person name="Park H."/>
            <person name="Van Loosdrecht M."/>
            <person name="Chandran K."/>
        </authorList>
    </citation>
    <scope>NUCLEOTIDE SEQUENCE</scope>
    <source>
        <strain evidence="1">SBR_L</strain>
    </source>
</reference>